<accession>Q7U7A5</accession>
<keyword evidence="2" id="KW-1003">Cell membrane</keyword>
<dbReference type="HOGENOM" id="CLU_077931_4_0_3"/>
<dbReference type="InterPro" id="IPR003784">
    <property type="entry name" value="BioY"/>
</dbReference>
<evidence type="ECO:0000313" key="5">
    <source>
        <dbReference type="Proteomes" id="UP000001422"/>
    </source>
</evidence>
<dbReference type="GO" id="GO:0015225">
    <property type="term" value="F:biotin transmembrane transporter activity"/>
    <property type="evidence" value="ECO:0007669"/>
    <property type="project" value="UniProtKB-UniRule"/>
</dbReference>
<dbReference type="PIRSF" id="PIRSF016661">
    <property type="entry name" value="BioY"/>
    <property type="match status" value="1"/>
</dbReference>
<dbReference type="GO" id="GO:0005886">
    <property type="term" value="C:plasma membrane"/>
    <property type="evidence" value="ECO:0007669"/>
    <property type="project" value="UniProtKB-SubCell"/>
</dbReference>
<feature type="transmembrane region" description="Helical" evidence="3">
    <location>
        <begin position="6"/>
        <end position="28"/>
    </location>
</feature>
<evidence type="ECO:0000256" key="2">
    <source>
        <dbReference type="PIRNR" id="PIRNR016661"/>
    </source>
</evidence>
<sequence length="189" mass="19407">MKALATWSGALAGVLMMLIGGLLPSALLIPSSPMQLMDLPATWQVPALLLCALVSGPRAGMIAAVAYLSLGLLDLPVFHSGGGLTYVLEPGFGYLAGFIPAAWLTGRLSQQQGMGDVTAQAAAAVAGLVTLQFCGLVNLCLGALLGRWDKSLPELVVGFGIGPLPAQLALCAATALVAVILRWCLVVRE</sequence>
<dbReference type="AlphaFoldDB" id="Q7U7A5"/>
<dbReference type="Proteomes" id="UP000001422">
    <property type="component" value="Chromosome"/>
</dbReference>
<keyword evidence="2" id="KW-0813">Transport</keyword>
<feature type="transmembrane region" description="Helical" evidence="3">
    <location>
        <begin position="121"/>
        <end position="144"/>
    </location>
</feature>
<keyword evidence="3" id="KW-1133">Transmembrane helix</keyword>
<feature type="transmembrane region" description="Helical" evidence="3">
    <location>
        <begin position="164"/>
        <end position="185"/>
    </location>
</feature>
<dbReference type="eggNOG" id="COG1268">
    <property type="taxonomic scope" value="Bacteria"/>
</dbReference>
<feature type="transmembrane region" description="Helical" evidence="3">
    <location>
        <begin position="48"/>
        <end position="72"/>
    </location>
</feature>
<feature type="transmembrane region" description="Helical" evidence="3">
    <location>
        <begin position="92"/>
        <end position="109"/>
    </location>
</feature>
<dbReference type="PANTHER" id="PTHR34295:SF1">
    <property type="entry name" value="BIOTIN TRANSPORTER BIOY"/>
    <property type="match status" value="1"/>
</dbReference>
<reference evidence="4 5" key="1">
    <citation type="journal article" date="2003" name="Nature">
        <title>The genome of a motile marine Synechococcus.</title>
        <authorList>
            <person name="Palenik B."/>
            <person name="Brahamsha B."/>
            <person name="Larimer F."/>
            <person name="Land M."/>
            <person name="Hauser L."/>
            <person name="Chain P."/>
            <person name="Lamerdin J."/>
            <person name="Regala W."/>
            <person name="Allen E.A."/>
            <person name="McCarren J."/>
            <person name="Paulsen I."/>
            <person name="Dufresne A."/>
            <person name="Partensky F."/>
            <person name="Webb E."/>
            <person name="Waterbury J."/>
        </authorList>
    </citation>
    <scope>NUCLEOTIDE SEQUENCE [LARGE SCALE GENOMIC DNA]</scope>
    <source>
        <strain evidence="4 5">WH8102</strain>
    </source>
</reference>
<evidence type="ECO:0000313" key="4">
    <source>
        <dbReference type="EMBL" id="CAE07595.1"/>
    </source>
</evidence>
<dbReference type="KEGG" id="syw:SYNW1080"/>
<keyword evidence="5" id="KW-1185">Reference proteome</keyword>
<proteinExistence type="inferred from homology"/>
<dbReference type="RefSeq" id="WP_011127945.1">
    <property type="nucleotide sequence ID" value="NC_005070.1"/>
</dbReference>
<dbReference type="Pfam" id="PF02632">
    <property type="entry name" value="BioY"/>
    <property type="match status" value="1"/>
</dbReference>
<organism evidence="4 5">
    <name type="scientific">Parasynechococcus marenigrum (strain WH8102)</name>
    <dbReference type="NCBI Taxonomy" id="84588"/>
    <lineage>
        <taxon>Bacteria</taxon>
        <taxon>Bacillati</taxon>
        <taxon>Cyanobacteriota</taxon>
        <taxon>Cyanophyceae</taxon>
        <taxon>Synechococcales</taxon>
        <taxon>Prochlorococcaceae</taxon>
        <taxon>Parasynechococcus</taxon>
        <taxon>Parasynechococcus marenigrum</taxon>
    </lineage>
</organism>
<protein>
    <recommendedName>
        <fullName evidence="2">Biotin transporter</fullName>
    </recommendedName>
</protein>
<dbReference type="STRING" id="84588.SYNW1080"/>
<keyword evidence="3" id="KW-0812">Transmembrane</keyword>
<dbReference type="PANTHER" id="PTHR34295">
    <property type="entry name" value="BIOTIN TRANSPORTER BIOY"/>
    <property type="match status" value="1"/>
</dbReference>
<dbReference type="EMBL" id="BX569692">
    <property type="protein sequence ID" value="CAE07595.1"/>
    <property type="molecule type" value="Genomic_DNA"/>
</dbReference>
<name>Q7U7A5_PARMW</name>
<comment type="subcellular location">
    <subcellularLocation>
        <location evidence="2">Cell membrane</location>
        <topology evidence="2">Multi-pass membrane protein</topology>
    </subcellularLocation>
</comment>
<evidence type="ECO:0000256" key="3">
    <source>
        <dbReference type="SAM" id="Phobius"/>
    </source>
</evidence>
<keyword evidence="2 3" id="KW-0472">Membrane</keyword>
<comment type="similarity">
    <text evidence="1 2">Belongs to the BioY family.</text>
</comment>
<evidence type="ECO:0000256" key="1">
    <source>
        <dbReference type="ARBA" id="ARBA00010692"/>
    </source>
</evidence>
<gene>
    <name evidence="4" type="ordered locus">SYNW1080</name>
</gene>
<dbReference type="Gene3D" id="1.10.1760.20">
    <property type="match status" value="1"/>
</dbReference>